<dbReference type="PANTHER" id="PTHR45772:SF2">
    <property type="entry name" value="ABC TRANSPORTER ATP-BINDING PROTEIN"/>
    <property type="match status" value="1"/>
</dbReference>
<keyword evidence="6 12" id="KW-0067">ATP-binding</keyword>
<dbReference type="GO" id="GO:0015658">
    <property type="term" value="F:branched-chain amino acid transmembrane transporter activity"/>
    <property type="evidence" value="ECO:0007669"/>
    <property type="project" value="InterPro"/>
</dbReference>
<dbReference type="InterPro" id="IPR003439">
    <property type="entry name" value="ABC_transporter-like_ATP-bd"/>
</dbReference>
<dbReference type="InterPro" id="IPR043428">
    <property type="entry name" value="LivM-like"/>
</dbReference>
<evidence type="ECO:0000256" key="10">
    <source>
        <dbReference type="SAM" id="Phobius"/>
    </source>
</evidence>
<feature type="transmembrane region" description="Helical" evidence="10">
    <location>
        <begin position="115"/>
        <end position="135"/>
    </location>
</feature>
<dbReference type="GO" id="GO:0016887">
    <property type="term" value="F:ATP hydrolysis activity"/>
    <property type="evidence" value="ECO:0007669"/>
    <property type="project" value="InterPro"/>
</dbReference>
<dbReference type="InterPro" id="IPR027417">
    <property type="entry name" value="P-loop_NTPase"/>
</dbReference>
<dbReference type="Pfam" id="PF12399">
    <property type="entry name" value="BCA_ABC_TP_C"/>
    <property type="match status" value="1"/>
</dbReference>
<dbReference type="GO" id="GO:0005524">
    <property type="term" value="F:ATP binding"/>
    <property type="evidence" value="ECO:0007669"/>
    <property type="project" value="UniProtKB-KW"/>
</dbReference>
<dbReference type="EMBL" id="VUKA01000007">
    <property type="protein sequence ID" value="KAA2212529.1"/>
    <property type="molecule type" value="Genomic_DNA"/>
</dbReference>
<name>A0A5B2TEE8_9PROT</name>
<dbReference type="InterPro" id="IPR001851">
    <property type="entry name" value="ABC_transp_permease"/>
</dbReference>
<dbReference type="AlphaFoldDB" id="A0A5B2TEE8"/>
<evidence type="ECO:0000313" key="12">
    <source>
        <dbReference type="EMBL" id="KAA2212529.1"/>
    </source>
</evidence>
<comment type="subcellular location">
    <subcellularLocation>
        <location evidence="1">Cell membrane</location>
        <topology evidence="1">Multi-pass membrane protein</topology>
    </subcellularLocation>
</comment>
<keyword evidence="13" id="KW-1185">Reference proteome</keyword>
<protein>
    <submittedName>
        <fullName evidence="12">Branched-chain amino acid ABC transporter ATP-binding protein/permease</fullName>
    </submittedName>
</protein>
<dbReference type="Pfam" id="PF02653">
    <property type="entry name" value="BPD_transp_2"/>
    <property type="match status" value="1"/>
</dbReference>
<feature type="region of interest" description="Disordered" evidence="9">
    <location>
        <begin position="1"/>
        <end position="30"/>
    </location>
</feature>
<feature type="transmembrane region" description="Helical" evidence="10">
    <location>
        <begin position="273"/>
        <end position="298"/>
    </location>
</feature>
<evidence type="ECO:0000259" key="11">
    <source>
        <dbReference type="PROSITE" id="PS50893"/>
    </source>
</evidence>
<feature type="transmembrane region" description="Helical" evidence="10">
    <location>
        <begin position="318"/>
        <end position="340"/>
    </location>
</feature>
<dbReference type="OrthoDB" id="9805029at2"/>
<dbReference type="PANTHER" id="PTHR45772">
    <property type="entry name" value="CONSERVED COMPONENT OF ABC TRANSPORTER FOR NATURAL AMINO ACIDS-RELATED"/>
    <property type="match status" value="1"/>
</dbReference>
<dbReference type="InterPro" id="IPR051120">
    <property type="entry name" value="ABC_AA/LPS_Transport"/>
</dbReference>
<keyword evidence="3" id="KW-1003">Cell membrane</keyword>
<keyword evidence="2" id="KW-0813">Transport</keyword>
<keyword evidence="7 10" id="KW-1133">Transmembrane helix</keyword>
<evidence type="ECO:0000256" key="9">
    <source>
        <dbReference type="SAM" id="MobiDB-lite"/>
    </source>
</evidence>
<dbReference type="Proteomes" id="UP000322110">
    <property type="component" value="Unassembled WGS sequence"/>
</dbReference>
<evidence type="ECO:0000256" key="5">
    <source>
        <dbReference type="ARBA" id="ARBA00022741"/>
    </source>
</evidence>
<feature type="transmembrane region" description="Helical" evidence="10">
    <location>
        <begin position="71"/>
        <end position="95"/>
    </location>
</feature>
<accession>A0A5B2TEE8</accession>
<gene>
    <name evidence="12" type="ORF">F0Q34_14480</name>
</gene>
<keyword evidence="8 10" id="KW-0472">Membrane</keyword>
<dbReference type="RefSeq" id="WP_149812936.1">
    <property type="nucleotide sequence ID" value="NZ_VUKA01000007.1"/>
</dbReference>
<dbReference type="PROSITE" id="PS50893">
    <property type="entry name" value="ABC_TRANSPORTER_2"/>
    <property type="match status" value="1"/>
</dbReference>
<dbReference type="CDD" id="cd06581">
    <property type="entry name" value="TM_PBP1_LivM_like"/>
    <property type="match status" value="1"/>
</dbReference>
<evidence type="ECO:0000256" key="8">
    <source>
        <dbReference type="ARBA" id="ARBA00023136"/>
    </source>
</evidence>
<feature type="transmembrane region" description="Helical" evidence="10">
    <location>
        <begin position="236"/>
        <end position="252"/>
    </location>
</feature>
<reference evidence="12 13" key="1">
    <citation type="journal article" date="2015" name="Int. J. Syst. Evol. Microbiol.">
        <title>Roseomonas oryzae sp. nov., isolated from paddy rhizosphere soil.</title>
        <authorList>
            <person name="Ramaprasad E.V."/>
            <person name="Sasikala Ch."/>
            <person name="Ramana Ch.V."/>
        </authorList>
    </citation>
    <scope>NUCLEOTIDE SEQUENCE [LARGE SCALE GENOMIC DNA]</scope>
    <source>
        <strain evidence="12 13">KCTC 42542</strain>
    </source>
</reference>
<dbReference type="SMART" id="SM00382">
    <property type="entry name" value="AAA"/>
    <property type="match status" value="1"/>
</dbReference>
<sequence length="623" mass="65297">MSIALSRGGALPRELPRDDPPPPRQPSPAEPVPTSLRWLLPWSLLPLAILVPMLPGLPAAWMVLLCQAGIAALVALGLVVLTGVAGLASFGQAMFVGIGACGTALATTRWGLSPWLGLGVALLGSGTAAALLGMATLRLGRHHLALVTLAANLAFMTLLERQDGLEAAGALPPVVLLTLDFANPWRFYILVLAVLTAAVAMTSGLLRGRMGRALHALRGGTLAAGALGINSFHARMLALVYAAMLAGLAGWLQAHLDRLVTPAGFGVNASIDYLLITVLGGSSHIGGALLGATLWTALREPLLAALPPLLGLQSHLHLVVSGGLLLLLLQCAPGGLWPLLLRPFRRWLPPVPAPQPAREAPALPARARPGAGAELLRAVALRKSFGGVAAVDGVSLTLKSGEIVGLIGPNGAGKTTTFHLLSGVLRPGSGEASFLGRPVRGRAPHDLAALGLARSFQKVHLVPGMTVFETVLLGTHARGRAGVLRAMLGLDGAEEEALRAEAWRQIERVGLTPYAHRIACDLPLGRQRLVEIARALCLDPLVLLLDEPAAGLRPRDKAELLDLLDDLRRDGLGLALVEHDMDFVMRLTDHLVVMNFGTELAQGTPREIRRNPAVIEAYLGGVA</sequence>
<feature type="domain" description="ABC transporter" evidence="11">
    <location>
        <begin position="376"/>
        <end position="621"/>
    </location>
</feature>
<feature type="transmembrane region" description="Helical" evidence="10">
    <location>
        <begin position="142"/>
        <end position="159"/>
    </location>
</feature>
<dbReference type="Gene3D" id="3.40.50.300">
    <property type="entry name" value="P-loop containing nucleotide triphosphate hydrolases"/>
    <property type="match status" value="1"/>
</dbReference>
<feature type="transmembrane region" description="Helical" evidence="10">
    <location>
        <begin position="44"/>
        <end position="64"/>
    </location>
</feature>
<evidence type="ECO:0000313" key="13">
    <source>
        <dbReference type="Proteomes" id="UP000322110"/>
    </source>
</evidence>
<dbReference type="InterPro" id="IPR003593">
    <property type="entry name" value="AAA+_ATPase"/>
</dbReference>
<evidence type="ECO:0000256" key="6">
    <source>
        <dbReference type="ARBA" id="ARBA00022840"/>
    </source>
</evidence>
<evidence type="ECO:0000256" key="4">
    <source>
        <dbReference type="ARBA" id="ARBA00022692"/>
    </source>
</evidence>
<dbReference type="GO" id="GO:0005886">
    <property type="term" value="C:plasma membrane"/>
    <property type="evidence" value="ECO:0007669"/>
    <property type="project" value="UniProtKB-SubCell"/>
</dbReference>
<comment type="caution">
    <text evidence="12">The sequence shown here is derived from an EMBL/GenBank/DDBJ whole genome shotgun (WGS) entry which is preliminary data.</text>
</comment>
<evidence type="ECO:0000256" key="3">
    <source>
        <dbReference type="ARBA" id="ARBA00022475"/>
    </source>
</evidence>
<dbReference type="SUPFAM" id="SSF52540">
    <property type="entry name" value="P-loop containing nucleoside triphosphate hydrolases"/>
    <property type="match status" value="1"/>
</dbReference>
<dbReference type="Pfam" id="PF00005">
    <property type="entry name" value="ABC_tran"/>
    <property type="match status" value="1"/>
</dbReference>
<keyword evidence="4 10" id="KW-0812">Transmembrane</keyword>
<keyword evidence="5" id="KW-0547">Nucleotide-binding</keyword>
<evidence type="ECO:0000256" key="1">
    <source>
        <dbReference type="ARBA" id="ARBA00004651"/>
    </source>
</evidence>
<organism evidence="12 13">
    <name type="scientific">Teichococcus oryzae</name>
    <dbReference type="NCBI Taxonomy" id="1608942"/>
    <lineage>
        <taxon>Bacteria</taxon>
        <taxon>Pseudomonadati</taxon>
        <taxon>Pseudomonadota</taxon>
        <taxon>Alphaproteobacteria</taxon>
        <taxon>Acetobacterales</taxon>
        <taxon>Roseomonadaceae</taxon>
        <taxon>Roseomonas</taxon>
    </lineage>
</organism>
<proteinExistence type="predicted"/>
<dbReference type="InterPro" id="IPR032823">
    <property type="entry name" value="BCA_ABC_TP_C"/>
</dbReference>
<evidence type="ECO:0000256" key="7">
    <source>
        <dbReference type="ARBA" id="ARBA00022989"/>
    </source>
</evidence>
<evidence type="ECO:0000256" key="2">
    <source>
        <dbReference type="ARBA" id="ARBA00022448"/>
    </source>
</evidence>
<feature type="transmembrane region" description="Helical" evidence="10">
    <location>
        <begin position="185"/>
        <end position="206"/>
    </location>
</feature>